<dbReference type="NCBIfam" id="TIGR00678">
    <property type="entry name" value="holB"/>
    <property type="match status" value="1"/>
</dbReference>
<proteinExistence type="predicted"/>
<dbReference type="Gene3D" id="3.40.50.300">
    <property type="entry name" value="P-loop containing nucleotide triphosphate hydrolases"/>
    <property type="match status" value="1"/>
</dbReference>
<keyword evidence="4" id="KW-0548">Nucleotidyltransferase</keyword>
<dbReference type="STRING" id="1260251.SPISAL_04035"/>
<evidence type="ECO:0000256" key="3">
    <source>
        <dbReference type="ARBA" id="ARBA00049244"/>
    </source>
</evidence>
<evidence type="ECO:0000256" key="2">
    <source>
        <dbReference type="ARBA" id="ARBA00022932"/>
    </source>
</evidence>
<evidence type="ECO:0000256" key="1">
    <source>
        <dbReference type="ARBA" id="ARBA00012417"/>
    </source>
</evidence>
<dbReference type="EMBL" id="VIFK01000033">
    <property type="protein sequence ID" value="TQE99907.1"/>
    <property type="molecule type" value="Genomic_DNA"/>
</dbReference>
<dbReference type="Pfam" id="PF13177">
    <property type="entry name" value="DNA_pol3_delta2"/>
    <property type="match status" value="1"/>
</dbReference>
<dbReference type="EC" id="2.7.7.7" evidence="1"/>
<evidence type="ECO:0000313" key="4">
    <source>
        <dbReference type="EMBL" id="TQE99907.1"/>
    </source>
</evidence>
<dbReference type="AlphaFoldDB" id="A0A540VT29"/>
<dbReference type="PANTHER" id="PTHR11669:SF8">
    <property type="entry name" value="DNA POLYMERASE III SUBUNIT DELTA"/>
    <property type="match status" value="1"/>
</dbReference>
<dbReference type="GO" id="GO:0009360">
    <property type="term" value="C:DNA polymerase III complex"/>
    <property type="evidence" value="ECO:0007669"/>
    <property type="project" value="TreeGrafter"/>
</dbReference>
<dbReference type="GO" id="GO:0008408">
    <property type="term" value="F:3'-5' exonuclease activity"/>
    <property type="evidence" value="ECO:0007669"/>
    <property type="project" value="InterPro"/>
</dbReference>
<keyword evidence="4" id="KW-0808">Transferase</keyword>
<dbReference type="GO" id="GO:0003887">
    <property type="term" value="F:DNA-directed DNA polymerase activity"/>
    <property type="evidence" value="ECO:0007669"/>
    <property type="project" value="UniProtKB-KW"/>
</dbReference>
<accession>A0A540VT29</accession>
<keyword evidence="2" id="KW-0239">DNA-directed DNA polymerase</keyword>
<protein>
    <recommendedName>
        <fullName evidence="1">DNA-directed DNA polymerase</fullName>
        <ecNumber evidence="1">2.7.7.7</ecNumber>
    </recommendedName>
</protein>
<reference evidence="4 5" key="1">
    <citation type="submission" date="2019-06" db="EMBL/GenBank/DDBJ databases">
        <title>Metagenome assembled Genome of Spiribacter salinus SL48-SHIP from the microbial mat of Salt Lake 48 (Novosibirsk region, Russia).</title>
        <authorList>
            <person name="Shipova A."/>
            <person name="Rozanov A.S."/>
            <person name="Bryanskaya A.V."/>
            <person name="Peltek S.E."/>
        </authorList>
    </citation>
    <scope>NUCLEOTIDE SEQUENCE [LARGE SCALE GENOMIC DNA]</scope>
    <source>
        <strain evidence="4">SL48-SHIP-2</strain>
    </source>
</reference>
<dbReference type="GO" id="GO:0006261">
    <property type="term" value="P:DNA-templated DNA replication"/>
    <property type="evidence" value="ECO:0007669"/>
    <property type="project" value="TreeGrafter"/>
</dbReference>
<comment type="catalytic activity">
    <reaction evidence="3">
        <text>DNA(n) + a 2'-deoxyribonucleoside 5'-triphosphate = DNA(n+1) + diphosphate</text>
        <dbReference type="Rhea" id="RHEA:22508"/>
        <dbReference type="Rhea" id="RHEA-COMP:17339"/>
        <dbReference type="Rhea" id="RHEA-COMP:17340"/>
        <dbReference type="ChEBI" id="CHEBI:33019"/>
        <dbReference type="ChEBI" id="CHEBI:61560"/>
        <dbReference type="ChEBI" id="CHEBI:173112"/>
        <dbReference type="EC" id="2.7.7.7"/>
    </reaction>
</comment>
<dbReference type="InterPro" id="IPR050238">
    <property type="entry name" value="DNA_Rep/Repair_Clamp_Loader"/>
</dbReference>
<gene>
    <name evidence="4" type="primary">holB</name>
    <name evidence="4" type="ORF">FKY71_06200</name>
</gene>
<sequence length="321" mass="34153">MRHALPGDETTLSGPLPWQSAAWARFTRALDAGRSPHAVLLAGSAGIGKMRLAEAMAARLLCEQPGAAGACGACRGCLLQQAGSHPDRLTVVPEAEGSGILKIEAVRALTEFSQRTSQFNGYRTAILAPAEALNRNAANALLKTLEEPPPGVVLILVSHRPGRLPATIRSRCQLYRLGIPNRTDGLEWLTTQGITEPAPLLDLAGGAPLEAIALAESGGAARYQQLADHVRQVVKGDLSPVEAAGQWQETGARQVTALMQHLALDVARAQARGERGALSAHHLAARDIHALALRLGDLRRAAEQSLSRELSLEALFLLWRP</sequence>
<dbReference type="InterPro" id="IPR004622">
    <property type="entry name" value="DNA_pol_HolB"/>
</dbReference>
<evidence type="ECO:0000313" key="5">
    <source>
        <dbReference type="Proteomes" id="UP000315400"/>
    </source>
</evidence>
<dbReference type="InterPro" id="IPR027417">
    <property type="entry name" value="P-loop_NTPase"/>
</dbReference>
<dbReference type="PANTHER" id="PTHR11669">
    <property type="entry name" value="REPLICATION FACTOR C / DNA POLYMERASE III GAMMA-TAU SUBUNIT"/>
    <property type="match status" value="1"/>
</dbReference>
<dbReference type="SUPFAM" id="SSF52540">
    <property type="entry name" value="P-loop containing nucleoside triphosphate hydrolases"/>
    <property type="match status" value="1"/>
</dbReference>
<organism evidence="4 5">
    <name type="scientific">Spiribacter salinus</name>
    <dbReference type="NCBI Taxonomy" id="1335746"/>
    <lineage>
        <taxon>Bacteria</taxon>
        <taxon>Pseudomonadati</taxon>
        <taxon>Pseudomonadota</taxon>
        <taxon>Gammaproteobacteria</taxon>
        <taxon>Chromatiales</taxon>
        <taxon>Ectothiorhodospiraceae</taxon>
        <taxon>Spiribacter</taxon>
    </lineage>
</organism>
<dbReference type="Proteomes" id="UP000315400">
    <property type="component" value="Unassembled WGS sequence"/>
</dbReference>
<name>A0A540VT29_9GAMM</name>
<comment type="caution">
    <text evidence="4">The sequence shown here is derived from an EMBL/GenBank/DDBJ whole genome shotgun (WGS) entry which is preliminary data.</text>
</comment>